<evidence type="ECO:0000313" key="2">
    <source>
        <dbReference type="Proteomes" id="UP000533598"/>
    </source>
</evidence>
<keyword evidence="2" id="KW-1185">Reference proteome</keyword>
<protein>
    <submittedName>
        <fullName evidence="1">Uncharacterized protein</fullName>
    </submittedName>
</protein>
<dbReference type="Proteomes" id="UP000533598">
    <property type="component" value="Unassembled WGS sequence"/>
</dbReference>
<gene>
    <name evidence="1" type="ORF">HNR67_006570</name>
</gene>
<accession>A0A7W7FWM6</accession>
<sequence length="112" mass="12056">MDATPLPDPADWQRIARPDRRLSIALAALYEYYPTLDGPPGVEHESYVDGAVTQLAPPFQADAARAEVVAGAIRHAVSYPTWQSLVRTSGLVPLDAVRLMVAMVKTAAGERG</sequence>
<organism evidence="1 2">
    <name type="scientific">Crossiella cryophila</name>
    <dbReference type="NCBI Taxonomy" id="43355"/>
    <lineage>
        <taxon>Bacteria</taxon>
        <taxon>Bacillati</taxon>
        <taxon>Actinomycetota</taxon>
        <taxon>Actinomycetes</taxon>
        <taxon>Pseudonocardiales</taxon>
        <taxon>Pseudonocardiaceae</taxon>
        <taxon>Crossiella</taxon>
    </lineage>
</organism>
<comment type="caution">
    <text evidence="1">The sequence shown here is derived from an EMBL/GenBank/DDBJ whole genome shotgun (WGS) entry which is preliminary data.</text>
</comment>
<dbReference type="RefSeq" id="WP_185006277.1">
    <property type="nucleotide sequence ID" value="NZ_BAAAUI010000005.1"/>
</dbReference>
<name>A0A7W7FWM6_9PSEU</name>
<reference evidence="1 2" key="1">
    <citation type="submission" date="2020-08" db="EMBL/GenBank/DDBJ databases">
        <title>Sequencing the genomes of 1000 actinobacteria strains.</title>
        <authorList>
            <person name="Klenk H.-P."/>
        </authorList>
    </citation>
    <scope>NUCLEOTIDE SEQUENCE [LARGE SCALE GENOMIC DNA]</scope>
    <source>
        <strain evidence="1 2">DSM 44230</strain>
    </source>
</reference>
<dbReference type="EMBL" id="JACHMH010000001">
    <property type="protein sequence ID" value="MBB4680452.1"/>
    <property type="molecule type" value="Genomic_DNA"/>
</dbReference>
<evidence type="ECO:0000313" key="1">
    <source>
        <dbReference type="EMBL" id="MBB4680452.1"/>
    </source>
</evidence>
<dbReference type="AlphaFoldDB" id="A0A7W7FWM6"/>
<proteinExistence type="predicted"/>